<protein>
    <submittedName>
        <fullName evidence="2">Uncharacterized protein</fullName>
    </submittedName>
</protein>
<feature type="compositionally biased region" description="Basic residues" evidence="1">
    <location>
        <begin position="137"/>
        <end position="147"/>
    </location>
</feature>
<sequence>MLHSNMAPIVDPSWPRMGSGWENPFQNAPGLFIFALPDLRPAKSSGLPSTTIPSTPSLLQQPPVELEGNGQVTLLPCEESSFDHDGYPDTSEPKQGEADSEELVSNPRSDPLTPTPSPLSPMSTTSSGQESTTEKTKRSRRRRRRNRQVVEVGCVMGPRTVHLPHIPYHWTQNHTTGAIVPPSLWSPVMTAPAETRGSSRRQFLDIEHPRELLAFVR</sequence>
<feature type="compositionally biased region" description="Basic and acidic residues" evidence="1">
    <location>
        <begin position="81"/>
        <end position="97"/>
    </location>
</feature>
<organism evidence="2 3">
    <name type="scientific">Lactarius akahatsu</name>
    <dbReference type="NCBI Taxonomy" id="416441"/>
    <lineage>
        <taxon>Eukaryota</taxon>
        <taxon>Fungi</taxon>
        <taxon>Dikarya</taxon>
        <taxon>Basidiomycota</taxon>
        <taxon>Agaricomycotina</taxon>
        <taxon>Agaricomycetes</taxon>
        <taxon>Russulales</taxon>
        <taxon>Russulaceae</taxon>
        <taxon>Lactarius</taxon>
    </lineage>
</organism>
<evidence type="ECO:0000313" key="2">
    <source>
        <dbReference type="EMBL" id="KAH8993743.1"/>
    </source>
</evidence>
<dbReference type="AlphaFoldDB" id="A0AAD4LHU9"/>
<gene>
    <name evidence="2" type="ORF">EDB92DRAFT_378489</name>
</gene>
<accession>A0AAD4LHU9</accession>
<feature type="compositionally biased region" description="Polar residues" evidence="1">
    <location>
        <begin position="46"/>
        <end position="60"/>
    </location>
</feature>
<name>A0AAD4LHU9_9AGAM</name>
<proteinExistence type="predicted"/>
<feature type="region of interest" description="Disordered" evidence="1">
    <location>
        <begin position="78"/>
        <end position="149"/>
    </location>
</feature>
<reference evidence="2" key="1">
    <citation type="submission" date="2022-01" db="EMBL/GenBank/DDBJ databases">
        <title>Comparative genomics reveals a dynamic genome evolution in the ectomycorrhizal milk-cap (Lactarius) mushrooms.</title>
        <authorList>
            <consortium name="DOE Joint Genome Institute"/>
            <person name="Lebreton A."/>
            <person name="Tang N."/>
            <person name="Kuo A."/>
            <person name="LaButti K."/>
            <person name="Drula E."/>
            <person name="Barry K."/>
            <person name="Clum A."/>
            <person name="Lipzen A."/>
            <person name="Mousain D."/>
            <person name="Ng V."/>
            <person name="Wang R."/>
            <person name="Wang X."/>
            <person name="Dai Y."/>
            <person name="Henrissat B."/>
            <person name="Grigoriev I.V."/>
            <person name="Guerin-Laguette A."/>
            <person name="Yu F."/>
            <person name="Martin F.M."/>
        </authorList>
    </citation>
    <scope>NUCLEOTIDE SEQUENCE</scope>
    <source>
        <strain evidence="2">QP</strain>
    </source>
</reference>
<dbReference type="EMBL" id="JAKELL010000017">
    <property type="protein sequence ID" value="KAH8993743.1"/>
    <property type="molecule type" value="Genomic_DNA"/>
</dbReference>
<dbReference type="Proteomes" id="UP001201163">
    <property type="component" value="Unassembled WGS sequence"/>
</dbReference>
<comment type="caution">
    <text evidence="2">The sequence shown here is derived from an EMBL/GenBank/DDBJ whole genome shotgun (WGS) entry which is preliminary data.</text>
</comment>
<evidence type="ECO:0000313" key="3">
    <source>
        <dbReference type="Proteomes" id="UP001201163"/>
    </source>
</evidence>
<keyword evidence="3" id="KW-1185">Reference proteome</keyword>
<feature type="region of interest" description="Disordered" evidence="1">
    <location>
        <begin position="43"/>
        <end position="63"/>
    </location>
</feature>
<evidence type="ECO:0000256" key="1">
    <source>
        <dbReference type="SAM" id="MobiDB-lite"/>
    </source>
</evidence>
<feature type="compositionally biased region" description="Low complexity" evidence="1">
    <location>
        <begin position="120"/>
        <end position="131"/>
    </location>
</feature>